<dbReference type="FunFam" id="3.40.1810.10:FF:000006">
    <property type="entry name" value="Agamous-like MADS-box protein AGL62"/>
    <property type="match status" value="1"/>
</dbReference>
<dbReference type="GO" id="GO:0046983">
    <property type="term" value="F:protein dimerization activity"/>
    <property type="evidence" value="ECO:0007669"/>
    <property type="project" value="InterPro"/>
</dbReference>
<proteinExistence type="predicted"/>
<evidence type="ECO:0000256" key="5">
    <source>
        <dbReference type="ARBA" id="ARBA00023242"/>
    </source>
</evidence>
<gene>
    <name evidence="7" type="ORF">FH972_000970</name>
</gene>
<dbReference type="GO" id="GO:0005634">
    <property type="term" value="C:nucleus"/>
    <property type="evidence" value="ECO:0007669"/>
    <property type="project" value="UniProtKB-SubCell"/>
</dbReference>
<dbReference type="GO" id="GO:0045944">
    <property type="term" value="P:positive regulation of transcription by RNA polymerase II"/>
    <property type="evidence" value="ECO:0007669"/>
    <property type="project" value="InterPro"/>
</dbReference>
<accession>A0A5N6QCN9</accession>
<dbReference type="Gene3D" id="3.40.1810.10">
    <property type="entry name" value="Transcription factor, MADS-box"/>
    <property type="match status" value="1"/>
</dbReference>
<feature type="domain" description="MADS-box" evidence="6">
    <location>
        <begin position="7"/>
        <end position="67"/>
    </location>
</feature>
<dbReference type="OrthoDB" id="1898716at2759"/>
<keyword evidence="2" id="KW-0805">Transcription regulation</keyword>
<evidence type="ECO:0000256" key="1">
    <source>
        <dbReference type="ARBA" id="ARBA00004123"/>
    </source>
</evidence>
<dbReference type="PANTHER" id="PTHR11945">
    <property type="entry name" value="MADS BOX PROTEIN"/>
    <property type="match status" value="1"/>
</dbReference>
<evidence type="ECO:0000313" key="7">
    <source>
        <dbReference type="EMBL" id="KAE7996231.1"/>
    </source>
</evidence>
<evidence type="ECO:0000313" key="8">
    <source>
        <dbReference type="Proteomes" id="UP000327013"/>
    </source>
</evidence>
<sequence>MEGKRTRGRQKIEMKRIENGDDRLITFSKRRSGIYKKASELVTLCGAEISVVVFSPAGKPFVFAHPSMESVSNRFLKRDPPLQGDSSHPLVEAHRRVTINELNQQYSELVRRLEGEKDRGKELQRLAKAGGSRPGWWEAPFEELSVEELRQMVKSLEELHKILSNKIMEKRLGASSSSSSSSINPAGNGAQGFHLFKADACGNASSAGIPPAYDLGWVHF</sequence>
<keyword evidence="5" id="KW-0539">Nucleus</keyword>
<evidence type="ECO:0000256" key="4">
    <source>
        <dbReference type="ARBA" id="ARBA00023163"/>
    </source>
</evidence>
<dbReference type="SMART" id="SM00432">
    <property type="entry name" value="MADS"/>
    <property type="match status" value="1"/>
</dbReference>
<dbReference type="PROSITE" id="PS50066">
    <property type="entry name" value="MADS_BOX_2"/>
    <property type="match status" value="1"/>
</dbReference>
<dbReference type="PRINTS" id="PR00404">
    <property type="entry name" value="MADSDOMAIN"/>
</dbReference>
<dbReference type="Gene3D" id="6.10.140.920">
    <property type="match status" value="1"/>
</dbReference>
<keyword evidence="3" id="KW-0238">DNA-binding</keyword>
<dbReference type="CDD" id="cd00265">
    <property type="entry name" value="MADS_MEF2_like"/>
    <property type="match status" value="1"/>
</dbReference>
<dbReference type="GO" id="GO:0000978">
    <property type="term" value="F:RNA polymerase II cis-regulatory region sequence-specific DNA binding"/>
    <property type="evidence" value="ECO:0007669"/>
    <property type="project" value="TreeGrafter"/>
</dbReference>
<dbReference type="AlphaFoldDB" id="A0A5N6QCN9"/>
<keyword evidence="8" id="KW-1185">Reference proteome</keyword>
<evidence type="ECO:0000256" key="3">
    <source>
        <dbReference type="ARBA" id="ARBA00023125"/>
    </source>
</evidence>
<comment type="subcellular location">
    <subcellularLocation>
        <location evidence="1">Nucleus</location>
    </subcellularLocation>
</comment>
<dbReference type="GO" id="GO:0000981">
    <property type="term" value="F:DNA-binding transcription factor activity, RNA polymerase II-specific"/>
    <property type="evidence" value="ECO:0007669"/>
    <property type="project" value="TreeGrafter"/>
</dbReference>
<name>A0A5N6QCN9_9ROSI</name>
<evidence type="ECO:0000256" key="2">
    <source>
        <dbReference type="ARBA" id="ARBA00023015"/>
    </source>
</evidence>
<dbReference type="Proteomes" id="UP000327013">
    <property type="component" value="Chromosome 1"/>
</dbReference>
<keyword evidence="4" id="KW-0804">Transcription</keyword>
<dbReference type="Pfam" id="PF00319">
    <property type="entry name" value="SRF-TF"/>
    <property type="match status" value="1"/>
</dbReference>
<organism evidence="7 8">
    <name type="scientific">Carpinus fangiana</name>
    <dbReference type="NCBI Taxonomy" id="176857"/>
    <lineage>
        <taxon>Eukaryota</taxon>
        <taxon>Viridiplantae</taxon>
        <taxon>Streptophyta</taxon>
        <taxon>Embryophyta</taxon>
        <taxon>Tracheophyta</taxon>
        <taxon>Spermatophyta</taxon>
        <taxon>Magnoliopsida</taxon>
        <taxon>eudicotyledons</taxon>
        <taxon>Gunneridae</taxon>
        <taxon>Pentapetalae</taxon>
        <taxon>rosids</taxon>
        <taxon>fabids</taxon>
        <taxon>Fagales</taxon>
        <taxon>Betulaceae</taxon>
        <taxon>Carpinus</taxon>
    </lineage>
</organism>
<evidence type="ECO:0000259" key="6">
    <source>
        <dbReference type="PROSITE" id="PS50066"/>
    </source>
</evidence>
<dbReference type="InterPro" id="IPR002100">
    <property type="entry name" value="TF_MADSbox"/>
</dbReference>
<dbReference type="InterPro" id="IPR033896">
    <property type="entry name" value="MEF2-like_N"/>
</dbReference>
<protein>
    <recommendedName>
        <fullName evidence="6">MADS-box domain-containing protein</fullName>
    </recommendedName>
</protein>
<dbReference type="InterPro" id="IPR036879">
    <property type="entry name" value="TF_MADSbox_sf"/>
</dbReference>
<reference evidence="7 8" key="1">
    <citation type="submission" date="2019-06" db="EMBL/GenBank/DDBJ databases">
        <title>A chromosomal-level reference genome of Carpinus fangiana (Coryloideae, Betulaceae).</title>
        <authorList>
            <person name="Yang X."/>
            <person name="Wang Z."/>
            <person name="Zhang L."/>
            <person name="Hao G."/>
            <person name="Liu J."/>
            <person name="Yang Y."/>
        </authorList>
    </citation>
    <scope>NUCLEOTIDE SEQUENCE [LARGE SCALE GENOMIC DNA]</scope>
    <source>
        <strain evidence="7">Cfa_2016G</strain>
        <tissue evidence="7">Leaf</tissue>
    </source>
</reference>
<dbReference type="SUPFAM" id="SSF55455">
    <property type="entry name" value="SRF-like"/>
    <property type="match status" value="1"/>
</dbReference>
<dbReference type="PANTHER" id="PTHR11945:SF759">
    <property type="entry name" value="MADS-BOX DOMAIN-CONTAINING PROTEIN"/>
    <property type="match status" value="1"/>
</dbReference>
<dbReference type="EMBL" id="CM017321">
    <property type="protein sequence ID" value="KAE7996231.1"/>
    <property type="molecule type" value="Genomic_DNA"/>
</dbReference>